<keyword evidence="3" id="KW-1185">Reference proteome</keyword>
<evidence type="ECO:0000313" key="2">
    <source>
        <dbReference type="EMBL" id="SFF17630.1"/>
    </source>
</evidence>
<dbReference type="Proteomes" id="UP000198520">
    <property type="component" value="Unassembled WGS sequence"/>
</dbReference>
<dbReference type="InterPro" id="IPR015946">
    <property type="entry name" value="KH_dom-like_a/b"/>
</dbReference>
<dbReference type="Pfam" id="PF02566">
    <property type="entry name" value="OsmC"/>
    <property type="match status" value="1"/>
</dbReference>
<sequence>MTNESLDAALATALTDPEPGAAPSPTDLWIERVGKRQYTGFNGRGARVEIGSPEHDHRFSPGELLKIALAGCTGLSSDVALARRLGDDFEATVHVSGAADREEERYPTLVERLEVDLSGLDPEARERLLTVVRRAIDVNCTVGRTLERGATIELTIADGAATAAPEAPATDLDTPEA</sequence>
<protein>
    <submittedName>
        <fullName evidence="2">Uncharacterized OsmC-related protein</fullName>
    </submittedName>
</protein>
<accession>A0A1I2GKW0</accession>
<feature type="region of interest" description="Disordered" evidence="1">
    <location>
        <begin position="1"/>
        <end position="25"/>
    </location>
</feature>
<dbReference type="InterPro" id="IPR003718">
    <property type="entry name" value="OsmC/Ohr_fam"/>
</dbReference>
<name>A0A1I2GKW0_9MICO</name>
<dbReference type="EMBL" id="FONZ01000003">
    <property type="protein sequence ID" value="SFF17630.1"/>
    <property type="molecule type" value="Genomic_DNA"/>
</dbReference>
<evidence type="ECO:0000256" key="1">
    <source>
        <dbReference type="SAM" id="MobiDB-lite"/>
    </source>
</evidence>
<reference evidence="3" key="1">
    <citation type="submission" date="2016-10" db="EMBL/GenBank/DDBJ databases">
        <authorList>
            <person name="Varghese N."/>
            <person name="Submissions S."/>
        </authorList>
    </citation>
    <scope>NUCLEOTIDE SEQUENCE [LARGE SCALE GENOMIC DNA]</scope>
    <source>
        <strain evidence="3">DSM 19083</strain>
    </source>
</reference>
<dbReference type="RefSeq" id="WP_093377626.1">
    <property type="nucleotide sequence ID" value="NZ_BNAN01000003.1"/>
</dbReference>
<feature type="compositionally biased region" description="Low complexity" evidence="1">
    <location>
        <begin position="1"/>
        <end position="16"/>
    </location>
</feature>
<dbReference type="InterPro" id="IPR036102">
    <property type="entry name" value="OsmC/Ohrsf"/>
</dbReference>
<dbReference type="AlphaFoldDB" id="A0A1I2GKW0"/>
<organism evidence="2 3">
    <name type="scientific">Flavimobilis marinus</name>
    <dbReference type="NCBI Taxonomy" id="285351"/>
    <lineage>
        <taxon>Bacteria</taxon>
        <taxon>Bacillati</taxon>
        <taxon>Actinomycetota</taxon>
        <taxon>Actinomycetes</taxon>
        <taxon>Micrococcales</taxon>
        <taxon>Jonesiaceae</taxon>
        <taxon>Flavimobilis</taxon>
    </lineage>
</organism>
<dbReference type="OrthoDB" id="4703953at2"/>
<dbReference type="STRING" id="285351.SAMN04488035_1812"/>
<dbReference type="SUPFAM" id="SSF82784">
    <property type="entry name" value="OsmC-like"/>
    <property type="match status" value="1"/>
</dbReference>
<gene>
    <name evidence="2" type="ORF">SAMN04488035_1812</name>
</gene>
<proteinExistence type="predicted"/>
<dbReference type="Gene3D" id="3.30.300.20">
    <property type="match status" value="1"/>
</dbReference>
<evidence type="ECO:0000313" key="3">
    <source>
        <dbReference type="Proteomes" id="UP000198520"/>
    </source>
</evidence>